<dbReference type="RefSeq" id="WP_075132432.1">
    <property type="nucleotide sequence ID" value="NZ_MSIF01000003.1"/>
</dbReference>
<gene>
    <name evidence="2" type="ORF">BLA60_09630</name>
</gene>
<sequence>MAQSAWRKSSYSGGEGTSCVEVSWHRSSHSGASGSSCVEVAWHKSSYSNDVGSACVEVAWSDGVLVRDSKHPAGPVLSVPVNAWHRLLTSR</sequence>
<name>A0A7Z0WP90_9PSEU</name>
<dbReference type="EMBL" id="MSIF01000003">
    <property type="protein sequence ID" value="OLF12240.1"/>
    <property type="molecule type" value="Genomic_DNA"/>
</dbReference>
<comment type="caution">
    <text evidence="2">The sequence shown here is derived from an EMBL/GenBank/DDBJ whole genome shotgun (WGS) entry which is preliminary data.</text>
</comment>
<dbReference type="Proteomes" id="UP000185696">
    <property type="component" value="Unassembled WGS sequence"/>
</dbReference>
<evidence type="ECO:0000313" key="2">
    <source>
        <dbReference type="EMBL" id="OLF12240.1"/>
    </source>
</evidence>
<accession>A0A7Z0WP90</accession>
<evidence type="ECO:0000259" key="1">
    <source>
        <dbReference type="Pfam" id="PF04149"/>
    </source>
</evidence>
<dbReference type="Pfam" id="PF04149">
    <property type="entry name" value="DUF397"/>
    <property type="match status" value="2"/>
</dbReference>
<reference evidence="2 3" key="1">
    <citation type="submission" date="2016-12" db="EMBL/GenBank/DDBJ databases">
        <title>The draft genome sequence of Actinophytocola xinjiangensis.</title>
        <authorList>
            <person name="Wang W."/>
            <person name="Yuan L."/>
        </authorList>
    </citation>
    <scope>NUCLEOTIDE SEQUENCE [LARGE SCALE GENOMIC DNA]</scope>
    <source>
        <strain evidence="2 3">CGMCC 4.4663</strain>
    </source>
</reference>
<feature type="domain" description="DUF397" evidence="1">
    <location>
        <begin position="41"/>
        <end position="89"/>
    </location>
</feature>
<evidence type="ECO:0000313" key="3">
    <source>
        <dbReference type="Proteomes" id="UP000185696"/>
    </source>
</evidence>
<proteinExistence type="predicted"/>
<dbReference type="AlphaFoldDB" id="A0A7Z0WP90"/>
<protein>
    <recommendedName>
        <fullName evidence="1">DUF397 domain-containing protein</fullName>
    </recommendedName>
</protein>
<feature type="domain" description="DUF397" evidence="1">
    <location>
        <begin position="5"/>
        <end position="22"/>
    </location>
</feature>
<dbReference type="InterPro" id="IPR007278">
    <property type="entry name" value="DUF397"/>
</dbReference>
<organism evidence="2 3">
    <name type="scientific">Actinophytocola xinjiangensis</name>
    <dbReference type="NCBI Taxonomy" id="485602"/>
    <lineage>
        <taxon>Bacteria</taxon>
        <taxon>Bacillati</taxon>
        <taxon>Actinomycetota</taxon>
        <taxon>Actinomycetes</taxon>
        <taxon>Pseudonocardiales</taxon>
        <taxon>Pseudonocardiaceae</taxon>
    </lineage>
</organism>
<keyword evidence="3" id="KW-1185">Reference proteome</keyword>